<protein>
    <recommendedName>
        <fullName evidence="5">Small secreted domain DUF320</fullName>
    </recommendedName>
</protein>
<name>A0ABU8M7R0_9PSEU</name>
<organism evidence="3 4">
    <name type="scientific">Actinomycetospora flava</name>
    <dbReference type="NCBI Taxonomy" id="3129232"/>
    <lineage>
        <taxon>Bacteria</taxon>
        <taxon>Bacillati</taxon>
        <taxon>Actinomycetota</taxon>
        <taxon>Actinomycetes</taxon>
        <taxon>Pseudonocardiales</taxon>
        <taxon>Pseudonocardiaceae</taxon>
        <taxon>Actinomycetospora</taxon>
    </lineage>
</organism>
<dbReference type="RefSeq" id="WP_337704737.1">
    <property type="nucleotide sequence ID" value="NZ_JBBEGM010000008.1"/>
</dbReference>
<reference evidence="3 4" key="1">
    <citation type="submission" date="2024-03" db="EMBL/GenBank/DDBJ databases">
        <title>Actinomycetospora sp. OC33-EN07, a novel actinomycete isolated from wild orchid (Aerides multiflora).</title>
        <authorList>
            <person name="Suriyachadkun C."/>
        </authorList>
    </citation>
    <scope>NUCLEOTIDE SEQUENCE [LARGE SCALE GENOMIC DNA]</scope>
    <source>
        <strain evidence="3 4">OC33-EN07</strain>
    </source>
</reference>
<feature type="signal peptide" evidence="2">
    <location>
        <begin position="1"/>
        <end position="27"/>
    </location>
</feature>
<dbReference type="EMBL" id="JBBEGM010000008">
    <property type="protein sequence ID" value="MEJ2863375.1"/>
    <property type="molecule type" value="Genomic_DNA"/>
</dbReference>
<evidence type="ECO:0000256" key="1">
    <source>
        <dbReference type="SAM" id="MobiDB-lite"/>
    </source>
</evidence>
<evidence type="ECO:0000313" key="4">
    <source>
        <dbReference type="Proteomes" id="UP001369736"/>
    </source>
</evidence>
<dbReference type="Proteomes" id="UP001369736">
    <property type="component" value="Unassembled WGS sequence"/>
</dbReference>
<feature type="chain" id="PRO_5046316843" description="Small secreted domain DUF320" evidence="2">
    <location>
        <begin position="28"/>
        <end position="110"/>
    </location>
</feature>
<sequence length="110" mass="10747">MSFLRRAALAGVLAGTALASTTGSAFASEAPADRGSDGDQHGVVNIDDVQPVVPLTACNNDVPVNALGVQVPVEDVSGALGLGLLGNEDSDGAAAQPESQSCGTGIDADA</sequence>
<dbReference type="PROSITE" id="PS51318">
    <property type="entry name" value="TAT"/>
    <property type="match status" value="1"/>
</dbReference>
<gene>
    <name evidence="3" type="ORF">WCD58_19560</name>
</gene>
<evidence type="ECO:0000256" key="2">
    <source>
        <dbReference type="SAM" id="SignalP"/>
    </source>
</evidence>
<keyword evidence="2" id="KW-0732">Signal</keyword>
<keyword evidence="4" id="KW-1185">Reference proteome</keyword>
<accession>A0ABU8M7R0</accession>
<proteinExistence type="predicted"/>
<feature type="region of interest" description="Disordered" evidence="1">
    <location>
        <begin position="87"/>
        <end position="110"/>
    </location>
</feature>
<comment type="caution">
    <text evidence="3">The sequence shown here is derived from an EMBL/GenBank/DDBJ whole genome shotgun (WGS) entry which is preliminary data.</text>
</comment>
<evidence type="ECO:0008006" key="5">
    <source>
        <dbReference type="Google" id="ProtNLM"/>
    </source>
</evidence>
<evidence type="ECO:0000313" key="3">
    <source>
        <dbReference type="EMBL" id="MEJ2863375.1"/>
    </source>
</evidence>
<dbReference type="InterPro" id="IPR006311">
    <property type="entry name" value="TAT_signal"/>
</dbReference>